<dbReference type="PANTHER" id="PTHR33624">
    <property type="entry name" value="SIGMA FACTOR BINDING PROTEIN 1, CHLOROPLASTIC"/>
    <property type="match status" value="1"/>
</dbReference>
<feature type="region of interest" description="Disordered" evidence="1">
    <location>
        <begin position="70"/>
        <end position="106"/>
    </location>
</feature>
<name>A0A2P6RTL6_ROSCH</name>
<sequence>MDDINSNLVGGSCSSGQMKHQTQSQAKTRSSSCKSKKKPIKVVYISNPMKITTSASEFRALVQQLTGQDADDLPDLHRTSNNHLITPMVSSRRQPESSNSNTTTQYYDDHDEHHQHLYDDVDGLFVPEMLDSFVPAVKGFL</sequence>
<evidence type="ECO:0000313" key="4">
    <source>
        <dbReference type="Proteomes" id="UP000238479"/>
    </source>
</evidence>
<reference evidence="3 4" key="1">
    <citation type="journal article" date="2018" name="Nat. Genet.">
        <title>The Rosa genome provides new insights in the design of modern roses.</title>
        <authorList>
            <person name="Bendahmane M."/>
        </authorList>
    </citation>
    <scope>NUCLEOTIDE SEQUENCE [LARGE SCALE GENOMIC DNA]</scope>
    <source>
        <strain evidence="4">cv. Old Blush</strain>
    </source>
</reference>
<dbReference type="OrthoDB" id="665788at2759"/>
<feature type="region of interest" description="Disordered" evidence="1">
    <location>
        <begin position="1"/>
        <end position="37"/>
    </location>
</feature>
<dbReference type="InterPro" id="IPR039335">
    <property type="entry name" value="SIB1/2"/>
</dbReference>
<evidence type="ECO:0000313" key="3">
    <source>
        <dbReference type="EMBL" id="PRQ49774.1"/>
    </source>
</evidence>
<accession>A0A2P6RTL6</accession>
<keyword evidence="4" id="KW-1185">Reference proteome</keyword>
<dbReference type="InterPro" id="IPR008889">
    <property type="entry name" value="VQ"/>
</dbReference>
<organism evidence="3 4">
    <name type="scientific">Rosa chinensis</name>
    <name type="common">China rose</name>
    <dbReference type="NCBI Taxonomy" id="74649"/>
    <lineage>
        <taxon>Eukaryota</taxon>
        <taxon>Viridiplantae</taxon>
        <taxon>Streptophyta</taxon>
        <taxon>Embryophyta</taxon>
        <taxon>Tracheophyta</taxon>
        <taxon>Spermatophyta</taxon>
        <taxon>Magnoliopsida</taxon>
        <taxon>eudicotyledons</taxon>
        <taxon>Gunneridae</taxon>
        <taxon>Pentapetalae</taxon>
        <taxon>rosids</taxon>
        <taxon>fabids</taxon>
        <taxon>Rosales</taxon>
        <taxon>Rosaceae</taxon>
        <taxon>Rosoideae</taxon>
        <taxon>Rosoideae incertae sedis</taxon>
        <taxon>Rosa</taxon>
    </lineage>
</organism>
<comment type="caution">
    <text evidence="3">The sequence shown here is derived from an EMBL/GenBank/DDBJ whole genome shotgun (WGS) entry which is preliminary data.</text>
</comment>
<protein>
    <recommendedName>
        <fullName evidence="2">VQ domain-containing protein</fullName>
    </recommendedName>
</protein>
<dbReference type="Gramene" id="PRQ49774">
    <property type="protein sequence ID" value="PRQ49774"/>
    <property type="gene ID" value="RchiOBHm_Chr2g0125651"/>
</dbReference>
<feature type="domain" description="VQ" evidence="2">
    <location>
        <begin position="45"/>
        <end position="71"/>
    </location>
</feature>
<dbReference type="PANTHER" id="PTHR33624:SF17">
    <property type="entry name" value="OS07G0687400 PROTEIN"/>
    <property type="match status" value="1"/>
</dbReference>
<proteinExistence type="predicted"/>
<feature type="compositionally biased region" description="Polar residues" evidence="1">
    <location>
        <begin position="1"/>
        <end position="29"/>
    </location>
</feature>
<dbReference type="AlphaFoldDB" id="A0A2P6RTL6"/>
<dbReference type="Pfam" id="PF05678">
    <property type="entry name" value="VQ"/>
    <property type="match status" value="1"/>
</dbReference>
<feature type="compositionally biased region" description="Polar residues" evidence="1">
    <location>
        <begin position="79"/>
        <end position="105"/>
    </location>
</feature>
<evidence type="ECO:0000259" key="2">
    <source>
        <dbReference type="Pfam" id="PF05678"/>
    </source>
</evidence>
<gene>
    <name evidence="3" type="ORF">RchiOBHm_Chr2g0125651</name>
</gene>
<evidence type="ECO:0000256" key="1">
    <source>
        <dbReference type="SAM" id="MobiDB-lite"/>
    </source>
</evidence>
<dbReference type="STRING" id="74649.A0A2P6RTL6"/>
<dbReference type="Proteomes" id="UP000238479">
    <property type="component" value="Chromosome 2"/>
</dbReference>
<dbReference type="EMBL" id="PDCK01000040">
    <property type="protein sequence ID" value="PRQ49774.1"/>
    <property type="molecule type" value="Genomic_DNA"/>
</dbReference>